<dbReference type="SUPFAM" id="SSF53098">
    <property type="entry name" value="Ribonuclease H-like"/>
    <property type="match status" value="1"/>
</dbReference>
<accession>A0A8H5CSC6</accession>
<evidence type="ECO:0000313" key="2">
    <source>
        <dbReference type="Proteomes" id="UP000559027"/>
    </source>
</evidence>
<evidence type="ECO:0000313" key="1">
    <source>
        <dbReference type="EMBL" id="KAF5347102.1"/>
    </source>
</evidence>
<dbReference type="Proteomes" id="UP000559027">
    <property type="component" value="Unassembled WGS sequence"/>
</dbReference>
<gene>
    <name evidence="1" type="ORF">D9756_010956</name>
</gene>
<name>A0A8H5CSC6_9AGAR</name>
<reference evidence="1 2" key="1">
    <citation type="journal article" date="2020" name="ISME J.">
        <title>Uncovering the hidden diversity of litter-decomposition mechanisms in mushroom-forming fungi.</title>
        <authorList>
            <person name="Floudas D."/>
            <person name="Bentzer J."/>
            <person name="Ahren D."/>
            <person name="Johansson T."/>
            <person name="Persson P."/>
            <person name="Tunlid A."/>
        </authorList>
    </citation>
    <scope>NUCLEOTIDE SEQUENCE [LARGE SCALE GENOMIC DNA]</scope>
    <source>
        <strain evidence="1 2">CBS 146.42</strain>
    </source>
</reference>
<protein>
    <submittedName>
        <fullName evidence="1">Uncharacterized protein</fullName>
    </submittedName>
</protein>
<comment type="caution">
    <text evidence="1">The sequence shown here is derived from an EMBL/GenBank/DDBJ whole genome shotgun (WGS) entry which is preliminary data.</text>
</comment>
<dbReference type="InterPro" id="IPR012337">
    <property type="entry name" value="RNaseH-like_sf"/>
</dbReference>
<organism evidence="1 2">
    <name type="scientific">Leucocoprinus leucothites</name>
    <dbReference type="NCBI Taxonomy" id="201217"/>
    <lineage>
        <taxon>Eukaryota</taxon>
        <taxon>Fungi</taxon>
        <taxon>Dikarya</taxon>
        <taxon>Basidiomycota</taxon>
        <taxon>Agaricomycotina</taxon>
        <taxon>Agaricomycetes</taxon>
        <taxon>Agaricomycetidae</taxon>
        <taxon>Agaricales</taxon>
        <taxon>Agaricineae</taxon>
        <taxon>Agaricaceae</taxon>
        <taxon>Leucocoprinus</taxon>
    </lineage>
</organism>
<dbReference type="AlphaFoldDB" id="A0A8H5CSC6"/>
<dbReference type="EMBL" id="JAACJO010000027">
    <property type="protein sequence ID" value="KAF5347102.1"/>
    <property type="molecule type" value="Genomic_DNA"/>
</dbReference>
<keyword evidence="2" id="KW-1185">Reference proteome</keyword>
<sequence length="447" mass="50698">MRLIIWYEQDKIFCTVLEFIRLKQKHTGQYMAEVVFDCLKCWGLTTKMFISFFFKKGRKKTNNAVLANDILVSAADSSSEETNEVIEEENNIDDTVLDEDDGHVDIMAEKGIFATSAEFHMAQEIMPRKEVEIMTGVSDYGLTQYWLSPKQWKIANDLLPVLEIFKEATDLFSKAEVPLVIDVFPTLLNIWTYLGNICEDDDDALSPVIHIAARAVISMVDKYIMLCEECEIYFIAIDWKLQWFKDNGYARPVYTKLKQTVIEQWGQTYRPNLAMTSEPEPTHTGNTYLQKRTSKRAPVGNLDDINTYLKEPVVSHLAIIDSSGYMKWWNTAAASHPNLARIGMDYCSVPQSAITKSVDAISEGCSTYAEANDQSLYNFRTLSKRWYFAYLDTVPLVNFMQHNMTPNTFKAKMALGSWARPGNPLFPGVMKAGQIIAGGAEGDSDAE</sequence>
<proteinExistence type="predicted"/>
<dbReference type="OrthoDB" id="3259198at2759"/>